<evidence type="ECO:0000313" key="1">
    <source>
        <dbReference type="EMBL" id="GMN62184.1"/>
    </source>
</evidence>
<dbReference type="AlphaFoldDB" id="A0AA88DV19"/>
<evidence type="ECO:0000313" key="2">
    <source>
        <dbReference type="Proteomes" id="UP001187192"/>
    </source>
</evidence>
<protein>
    <recommendedName>
        <fullName evidence="3">COX assembly mitochondrial protein</fullName>
    </recommendedName>
</protein>
<organism evidence="1 2">
    <name type="scientific">Ficus carica</name>
    <name type="common">Common fig</name>
    <dbReference type="NCBI Taxonomy" id="3494"/>
    <lineage>
        <taxon>Eukaryota</taxon>
        <taxon>Viridiplantae</taxon>
        <taxon>Streptophyta</taxon>
        <taxon>Embryophyta</taxon>
        <taxon>Tracheophyta</taxon>
        <taxon>Spermatophyta</taxon>
        <taxon>Magnoliopsida</taxon>
        <taxon>eudicotyledons</taxon>
        <taxon>Gunneridae</taxon>
        <taxon>Pentapetalae</taxon>
        <taxon>rosids</taxon>
        <taxon>fabids</taxon>
        <taxon>Rosales</taxon>
        <taxon>Moraceae</taxon>
        <taxon>Ficeae</taxon>
        <taxon>Ficus</taxon>
    </lineage>
</organism>
<name>A0AA88DV19_FICCA</name>
<keyword evidence="2" id="KW-1185">Reference proteome</keyword>
<reference evidence="1" key="1">
    <citation type="submission" date="2023-07" db="EMBL/GenBank/DDBJ databases">
        <title>draft genome sequence of fig (Ficus carica).</title>
        <authorList>
            <person name="Takahashi T."/>
            <person name="Nishimura K."/>
        </authorList>
    </citation>
    <scope>NUCLEOTIDE SEQUENCE</scope>
</reference>
<dbReference type="EMBL" id="BTGU01000124">
    <property type="protein sequence ID" value="GMN62184.1"/>
    <property type="molecule type" value="Genomic_DNA"/>
</dbReference>
<accession>A0AA88DV19</accession>
<comment type="caution">
    <text evidence="1">The sequence shown here is derived from an EMBL/GenBank/DDBJ whole genome shotgun (WGS) entry which is preliminary data.</text>
</comment>
<proteinExistence type="predicted"/>
<evidence type="ECO:0008006" key="3">
    <source>
        <dbReference type="Google" id="ProtNLM"/>
    </source>
</evidence>
<dbReference type="Proteomes" id="UP001187192">
    <property type="component" value="Unassembled WGS sequence"/>
</dbReference>
<gene>
    <name evidence="1" type="ORF">TIFTF001_031268</name>
</gene>
<sequence length="98" mass="10407">MMTAAGEGGAGREIRGCERLQRALSDCHRRMPPGPARESACRHLNRALAECLVSAACPEECEAVRSLCPSAGTALKRSQCQNAQLSLSLCLSSLQLPP</sequence>